<proteinExistence type="predicted"/>
<dbReference type="Proteomes" id="UP001059836">
    <property type="component" value="Chromosome"/>
</dbReference>
<evidence type="ECO:0000313" key="1">
    <source>
        <dbReference type="EMBL" id="QHN35649.1"/>
    </source>
</evidence>
<dbReference type="SUPFAM" id="SSF55961">
    <property type="entry name" value="Bet v1-like"/>
    <property type="match status" value="1"/>
</dbReference>
<reference evidence="1" key="1">
    <citation type="journal article" date="2021" name="Nat. Microbiol.">
        <title>Cocultivation of an ultrasmall environmental parasitic bacterium with lytic ability against bacteria associated with wastewater foams.</title>
        <authorList>
            <person name="Batinovic S."/>
            <person name="Rose J.J.A."/>
            <person name="Ratcliffe J."/>
            <person name="Seviour R.J."/>
            <person name="Petrovski S."/>
        </authorList>
    </citation>
    <scope>NUCLEOTIDE SEQUENCE</scope>
    <source>
        <strain evidence="1">CON9</strain>
    </source>
</reference>
<keyword evidence="2" id="KW-1185">Reference proteome</keyword>
<evidence type="ECO:0000313" key="2">
    <source>
        <dbReference type="Proteomes" id="UP001059836"/>
    </source>
</evidence>
<organism evidence="1 2">
    <name type="scientific">Gordonia pseudamarae</name>
    <dbReference type="NCBI Taxonomy" id="2831662"/>
    <lineage>
        <taxon>Bacteria</taxon>
        <taxon>Bacillati</taxon>
        <taxon>Actinomycetota</taxon>
        <taxon>Actinomycetes</taxon>
        <taxon>Mycobacteriales</taxon>
        <taxon>Gordoniaceae</taxon>
        <taxon>Gordonia</taxon>
    </lineage>
</organism>
<gene>
    <name evidence="1" type="ORF">GII31_12965</name>
</gene>
<dbReference type="Gene3D" id="3.30.530.20">
    <property type="match status" value="1"/>
</dbReference>
<dbReference type="InterPro" id="IPR019587">
    <property type="entry name" value="Polyketide_cyclase/dehydratase"/>
</dbReference>
<dbReference type="Pfam" id="PF10604">
    <property type="entry name" value="Polyketide_cyc2"/>
    <property type="match status" value="1"/>
</dbReference>
<dbReference type="EMBL" id="CP045809">
    <property type="protein sequence ID" value="QHN35649.1"/>
    <property type="molecule type" value="Genomic_DNA"/>
</dbReference>
<name>A0ABX6IIH0_9ACTN</name>
<dbReference type="InterPro" id="IPR023393">
    <property type="entry name" value="START-like_dom_sf"/>
</dbReference>
<sequence length="164" mass="17701">MLYRDAPTVEVSTLIEGATADQVWELVTDIGLPTRAAGELASAEWIGDPGVAVGARFRGTNTTDGLGTWIGECEIVEVDPGRRWAWVVGPAGGGRPWATWAFEVEPSGKGTIIRQWARLGPGPSRLSEFIAAAPAKESRIIANRMATWREGMRANLDLIRTTLT</sequence>
<dbReference type="RefSeq" id="WP_213243656.1">
    <property type="nucleotide sequence ID" value="NZ_CP045806.1"/>
</dbReference>
<accession>A0ABX6IIH0</accession>
<protein>
    <submittedName>
        <fullName evidence="1">SRPBCC family protein</fullName>
    </submittedName>
</protein>